<dbReference type="PANTHER" id="PTHR35333:SF4">
    <property type="entry name" value="SLR0121 PROTEIN"/>
    <property type="match status" value="1"/>
</dbReference>
<evidence type="ECO:0000256" key="1">
    <source>
        <dbReference type="ARBA" id="ARBA00007164"/>
    </source>
</evidence>
<dbReference type="PANTHER" id="PTHR35333">
    <property type="entry name" value="BETA-LACTAMASE"/>
    <property type="match status" value="1"/>
</dbReference>
<dbReference type="AlphaFoldDB" id="A0A4Q1HLP3"/>
<feature type="active site" evidence="7">
    <location>
        <position position="190"/>
    </location>
</feature>
<dbReference type="PRINTS" id="PR00725">
    <property type="entry name" value="DADACBPTASE1"/>
</dbReference>
<reference evidence="12 13" key="1">
    <citation type="journal article" date="2017" name="Int. J. Syst. Evol. Microbiol.">
        <title>Achromobacter aloeverae sp. nov., isolated from the root of Aloe vera (L.) Burm.f.</title>
        <authorList>
            <person name="Kuncharoen N."/>
            <person name="Muramatsu Y."/>
            <person name="Shibata C."/>
            <person name="Kamakura Y."/>
            <person name="Nakagawa Y."/>
            <person name="Tanasupawat S."/>
        </authorList>
    </citation>
    <scope>NUCLEOTIDE SEQUENCE [LARGE SCALE GENOMIC DNA]</scope>
    <source>
        <strain evidence="12 13">AVA-1</strain>
    </source>
</reference>
<dbReference type="InterPro" id="IPR018044">
    <property type="entry name" value="Peptidase_S11"/>
</dbReference>
<dbReference type="Pfam" id="PF00768">
    <property type="entry name" value="Peptidase_S11"/>
    <property type="match status" value="1"/>
</dbReference>
<keyword evidence="6" id="KW-0961">Cell wall biogenesis/degradation</keyword>
<keyword evidence="4" id="KW-0133">Cell shape</keyword>
<evidence type="ECO:0000256" key="7">
    <source>
        <dbReference type="PIRSR" id="PIRSR618044-1"/>
    </source>
</evidence>
<dbReference type="GO" id="GO:0008360">
    <property type="term" value="P:regulation of cell shape"/>
    <property type="evidence" value="ECO:0007669"/>
    <property type="project" value="UniProtKB-KW"/>
</dbReference>
<dbReference type="OrthoDB" id="5688590at2"/>
<feature type="signal peptide" evidence="10">
    <location>
        <begin position="1"/>
        <end position="39"/>
    </location>
</feature>
<dbReference type="SUPFAM" id="SSF56601">
    <property type="entry name" value="beta-lactamase/transpeptidase-like"/>
    <property type="match status" value="1"/>
</dbReference>
<name>A0A4Q1HLP3_9BURK</name>
<protein>
    <submittedName>
        <fullName evidence="12">D-alanyl-D-alanine endopeptidase</fullName>
    </submittedName>
</protein>
<dbReference type="GO" id="GO:0030655">
    <property type="term" value="P:beta-lactam antibiotic catabolic process"/>
    <property type="evidence" value="ECO:0007669"/>
    <property type="project" value="InterPro"/>
</dbReference>
<feature type="domain" description="Peptidase S11 D-alanyl-D-alanine carboxypeptidase A N-terminal" evidence="11">
    <location>
        <begin position="103"/>
        <end position="320"/>
    </location>
</feature>
<evidence type="ECO:0000256" key="4">
    <source>
        <dbReference type="ARBA" id="ARBA00022960"/>
    </source>
</evidence>
<feature type="binding site" evidence="8">
    <location>
        <position position="291"/>
    </location>
    <ligand>
        <name>substrate</name>
    </ligand>
</feature>
<dbReference type="GO" id="GO:0071555">
    <property type="term" value="P:cell wall organization"/>
    <property type="evidence" value="ECO:0007669"/>
    <property type="project" value="UniProtKB-KW"/>
</dbReference>
<dbReference type="GO" id="GO:0009252">
    <property type="term" value="P:peptidoglycan biosynthetic process"/>
    <property type="evidence" value="ECO:0007669"/>
    <property type="project" value="UniProtKB-KW"/>
</dbReference>
<sequence>MAPLRRQAAWRARWAGRTILAPALLGAAWASTWPAAARAQGPANFHPCNAQPALPICQHGYGKRVAVMRWGALPESGLSGPLDPDAKADASLTTLNPAKEIEKLRSSTVYVQDMSTSDVLFARNADVVRPIASITKLMTALVAVDAGLRMDESIRIEASDNDMPSDLPSRLAVGARLTRSDLLHLALMASENSAAHALGRTYPGGMAAFVQAMNAKARQLDMNETRFVEPTGLSNENVSSPRDLARLAYAASRRALIQRYSTDTQYKVAAQDFRNTNMLVGRPEWTILASKTGTTRMAGDCLVMLARLGNREVSMVLLNAGGTSGSRFGDAVRVRRILGSQMAMK</sequence>
<evidence type="ECO:0000256" key="2">
    <source>
        <dbReference type="ARBA" id="ARBA00022729"/>
    </source>
</evidence>
<dbReference type="GO" id="GO:0009002">
    <property type="term" value="F:serine-type D-Ala-D-Ala carboxypeptidase activity"/>
    <property type="evidence" value="ECO:0007669"/>
    <property type="project" value="InterPro"/>
</dbReference>
<proteinExistence type="inferred from homology"/>
<evidence type="ECO:0000256" key="9">
    <source>
        <dbReference type="RuleBase" id="RU004016"/>
    </source>
</evidence>
<feature type="active site" description="Acyl-ester intermediate" evidence="7">
    <location>
        <position position="133"/>
    </location>
</feature>
<gene>
    <name evidence="12" type="ORF">C7R54_09480</name>
</gene>
<feature type="chain" id="PRO_5021000966" evidence="10">
    <location>
        <begin position="40"/>
        <end position="345"/>
    </location>
</feature>
<feature type="active site" description="Proton acceptor" evidence="7">
    <location>
        <position position="136"/>
    </location>
</feature>
<keyword evidence="13" id="KW-1185">Reference proteome</keyword>
<evidence type="ECO:0000313" key="12">
    <source>
        <dbReference type="EMBL" id="RXN91377.1"/>
    </source>
</evidence>
<dbReference type="InterPro" id="IPR012338">
    <property type="entry name" value="Beta-lactam/transpept-like"/>
</dbReference>
<evidence type="ECO:0000256" key="8">
    <source>
        <dbReference type="PIRSR" id="PIRSR618044-2"/>
    </source>
</evidence>
<keyword evidence="2 10" id="KW-0732">Signal</keyword>
<evidence type="ECO:0000259" key="11">
    <source>
        <dbReference type="Pfam" id="PF00768"/>
    </source>
</evidence>
<dbReference type="GO" id="GO:0008800">
    <property type="term" value="F:beta-lactamase activity"/>
    <property type="evidence" value="ECO:0007669"/>
    <property type="project" value="InterPro"/>
</dbReference>
<comment type="similarity">
    <text evidence="1 9">Belongs to the peptidase S11 family.</text>
</comment>
<evidence type="ECO:0000256" key="10">
    <source>
        <dbReference type="SAM" id="SignalP"/>
    </source>
</evidence>
<evidence type="ECO:0000256" key="5">
    <source>
        <dbReference type="ARBA" id="ARBA00022984"/>
    </source>
</evidence>
<evidence type="ECO:0000256" key="3">
    <source>
        <dbReference type="ARBA" id="ARBA00022801"/>
    </source>
</evidence>
<evidence type="ECO:0000313" key="13">
    <source>
        <dbReference type="Proteomes" id="UP000290849"/>
    </source>
</evidence>
<accession>A0A4Q1HLP3</accession>
<dbReference type="InterPro" id="IPR000871">
    <property type="entry name" value="Beta-lactam_class-A"/>
</dbReference>
<dbReference type="GO" id="GO:0046677">
    <property type="term" value="P:response to antibiotic"/>
    <property type="evidence" value="ECO:0007669"/>
    <property type="project" value="InterPro"/>
</dbReference>
<organism evidence="12 13">
    <name type="scientific">Achromobacter aloeverae</name>
    <dbReference type="NCBI Taxonomy" id="1750518"/>
    <lineage>
        <taxon>Bacteria</taxon>
        <taxon>Pseudomonadati</taxon>
        <taxon>Pseudomonadota</taxon>
        <taxon>Betaproteobacteria</taxon>
        <taxon>Burkholderiales</taxon>
        <taxon>Alcaligenaceae</taxon>
        <taxon>Achromobacter</taxon>
    </lineage>
</organism>
<evidence type="ECO:0000256" key="6">
    <source>
        <dbReference type="ARBA" id="ARBA00023316"/>
    </source>
</evidence>
<dbReference type="Gene3D" id="3.40.710.10">
    <property type="entry name" value="DD-peptidase/beta-lactamase superfamily"/>
    <property type="match status" value="1"/>
</dbReference>
<keyword evidence="3" id="KW-0378">Hydrolase</keyword>
<dbReference type="EMBL" id="PYAL01000002">
    <property type="protein sequence ID" value="RXN91377.1"/>
    <property type="molecule type" value="Genomic_DNA"/>
</dbReference>
<dbReference type="InterPro" id="IPR001967">
    <property type="entry name" value="Peptidase_S11_N"/>
</dbReference>
<comment type="caution">
    <text evidence="12">The sequence shown here is derived from an EMBL/GenBank/DDBJ whole genome shotgun (WGS) entry which is preliminary data.</text>
</comment>
<dbReference type="RefSeq" id="WP_129149931.1">
    <property type="nucleotide sequence ID" value="NZ_JBHSDO010000013.1"/>
</dbReference>
<dbReference type="Proteomes" id="UP000290849">
    <property type="component" value="Unassembled WGS sequence"/>
</dbReference>
<keyword evidence="5" id="KW-0573">Peptidoglycan synthesis</keyword>
<dbReference type="GO" id="GO:0006508">
    <property type="term" value="P:proteolysis"/>
    <property type="evidence" value="ECO:0007669"/>
    <property type="project" value="InterPro"/>
</dbReference>